<dbReference type="Proteomes" id="UP000270868">
    <property type="component" value="Unassembled WGS sequence"/>
</dbReference>
<dbReference type="SUPFAM" id="SSF160704">
    <property type="entry name" value="YehR-like"/>
    <property type="match status" value="1"/>
</dbReference>
<evidence type="ECO:0000256" key="1">
    <source>
        <dbReference type="SAM" id="MobiDB-lite"/>
    </source>
</evidence>
<feature type="region of interest" description="Disordered" evidence="1">
    <location>
        <begin position="20"/>
        <end position="45"/>
    </location>
</feature>
<evidence type="ECO:0000313" key="3">
    <source>
        <dbReference type="EMBL" id="RSJ92473.1"/>
    </source>
</evidence>
<dbReference type="PROSITE" id="PS51257">
    <property type="entry name" value="PROKAR_LIPOPROTEIN"/>
    <property type="match status" value="1"/>
</dbReference>
<keyword evidence="2" id="KW-0732">Signal</keyword>
<accession>A0A3R9L7I9</accession>
<proteinExistence type="predicted"/>
<sequence>MKKILLASACLLALTACSMPKQTKHESKPNQSQSQSKPKKEEKVKTKTFAYNMPNGYNNKIVAYYQKDRIRAFDFMATKPTQEDEQSKSPEEISSIYQEELKASDFYDKFSKLDGVTLEVKVSEDKKTVAQVAHFDLSKAKEKQVMAALGETTKDNLFKKLKEKPEDFFAFLLSQGFTEE</sequence>
<evidence type="ECO:0000256" key="2">
    <source>
        <dbReference type="SAM" id="SignalP"/>
    </source>
</evidence>
<organism evidence="3 4">
    <name type="scientific">Streptococcus cristatus</name>
    <dbReference type="NCBI Taxonomy" id="45634"/>
    <lineage>
        <taxon>Bacteria</taxon>
        <taxon>Bacillati</taxon>
        <taxon>Bacillota</taxon>
        <taxon>Bacilli</taxon>
        <taxon>Lactobacillales</taxon>
        <taxon>Streptococcaceae</taxon>
        <taxon>Streptococcus</taxon>
    </lineage>
</organism>
<feature type="signal peptide" evidence="2">
    <location>
        <begin position="1"/>
        <end position="18"/>
    </location>
</feature>
<gene>
    <name evidence="3" type="ORF">D8792_00175</name>
</gene>
<dbReference type="InterPro" id="IPR036699">
    <property type="entry name" value="YehR-like_sf"/>
</dbReference>
<dbReference type="AlphaFoldDB" id="A0A3R9L7I9"/>
<reference evidence="3 4" key="1">
    <citation type="submission" date="2018-11" db="EMBL/GenBank/DDBJ databases">
        <title>Species Designations Belie Phenotypic and Genotypic Heterogeneity in Oral Streptococci.</title>
        <authorList>
            <person name="Velsko I."/>
        </authorList>
    </citation>
    <scope>NUCLEOTIDE SEQUENCE [LARGE SCALE GENOMIC DNA]</scope>
    <source>
        <strain evidence="3 4">A52</strain>
    </source>
</reference>
<name>A0A3R9L7I9_STRCR</name>
<dbReference type="RefSeq" id="WP_125372428.1">
    <property type="nucleotide sequence ID" value="NZ_RJPS01000001.1"/>
</dbReference>
<comment type="caution">
    <text evidence="3">The sequence shown here is derived from an EMBL/GenBank/DDBJ whole genome shotgun (WGS) entry which is preliminary data.</text>
</comment>
<dbReference type="EMBL" id="RJPS01000001">
    <property type="protein sequence ID" value="RSJ92473.1"/>
    <property type="molecule type" value="Genomic_DNA"/>
</dbReference>
<feature type="chain" id="PRO_5039077931" description="DUF1307 domain-containing protein" evidence="2">
    <location>
        <begin position="19"/>
        <end position="180"/>
    </location>
</feature>
<evidence type="ECO:0008006" key="5">
    <source>
        <dbReference type="Google" id="ProtNLM"/>
    </source>
</evidence>
<protein>
    <recommendedName>
        <fullName evidence="5">DUF1307 domain-containing protein</fullName>
    </recommendedName>
</protein>
<evidence type="ECO:0000313" key="4">
    <source>
        <dbReference type="Proteomes" id="UP000270868"/>
    </source>
</evidence>